<dbReference type="Gene3D" id="1.20.1250.20">
    <property type="entry name" value="MFS general substrate transporter like domains"/>
    <property type="match status" value="1"/>
</dbReference>
<feature type="transmembrane region" description="Helical" evidence="7">
    <location>
        <begin position="357"/>
        <end position="380"/>
    </location>
</feature>
<dbReference type="CDD" id="cd06174">
    <property type="entry name" value="MFS"/>
    <property type="match status" value="1"/>
</dbReference>
<dbReference type="InterPro" id="IPR050171">
    <property type="entry name" value="MFS_Transporters"/>
</dbReference>
<organism evidence="9 10">
    <name type="scientific">Patulibacter brassicae</name>
    <dbReference type="NCBI Taxonomy" id="1705717"/>
    <lineage>
        <taxon>Bacteria</taxon>
        <taxon>Bacillati</taxon>
        <taxon>Actinomycetota</taxon>
        <taxon>Thermoleophilia</taxon>
        <taxon>Solirubrobacterales</taxon>
        <taxon>Patulibacteraceae</taxon>
        <taxon>Patulibacter</taxon>
    </lineage>
</organism>
<evidence type="ECO:0000256" key="6">
    <source>
        <dbReference type="ARBA" id="ARBA00023136"/>
    </source>
</evidence>
<proteinExistence type="predicted"/>
<feature type="transmembrane region" description="Helical" evidence="7">
    <location>
        <begin position="232"/>
        <end position="256"/>
    </location>
</feature>
<evidence type="ECO:0000256" key="3">
    <source>
        <dbReference type="ARBA" id="ARBA00022475"/>
    </source>
</evidence>
<feature type="transmembrane region" description="Helical" evidence="7">
    <location>
        <begin position="174"/>
        <end position="197"/>
    </location>
</feature>
<feature type="transmembrane region" description="Helical" evidence="7">
    <location>
        <begin position="114"/>
        <end position="134"/>
    </location>
</feature>
<evidence type="ECO:0000256" key="1">
    <source>
        <dbReference type="ARBA" id="ARBA00004651"/>
    </source>
</evidence>
<evidence type="ECO:0000256" key="4">
    <source>
        <dbReference type="ARBA" id="ARBA00022692"/>
    </source>
</evidence>
<dbReference type="SUPFAM" id="SSF103473">
    <property type="entry name" value="MFS general substrate transporter"/>
    <property type="match status" value="1"/>
</dbReference>
<dbReference type="EMBL" id="JAXAVX010000003">
    <property type="protein sequence ID" value="MDX8151567.1"/>
    <property type="molecule type" value="Genomic_DNA"/>
</dbReference>
<dbReference type="Proteomes" id="UP001277761">
    <property type="component" value="Unassembled WGS sequence"/>
</dbReference>
<comment type="caution">
    <text evidence="9">The sequence shown here is derived from an EMBL/GenBank/DDBJ whole genome shotgun (WGS) entry which is preliminary data.</text>
</comment>
<protein>
    <submittedName>
        <fullName evidence="9">MFS transporter</fullName>
    </submittedName>
</protein>
<keyword evidence="3" id="KW-1003">Cell membrane</keyword>
<feature type="transmembrane region" description="Helical" evidence="7">
    <location>
        <begin position="146"/>
        <end position="168"/>
    </location>
</feature>
<evidence type="ECO:0000256" key="2">
    <source>
        <dbReference type="ARBA" id="ARBA00022448"/>
    </source>
</evidence>
<feature type="transmembrane region" description="Helical" evidence="7">
    <location>
        <begin position="21"/>
        <end position="46"/>
    </location>
</feature>
<dbReference type="InterPro" id="IPR020846">
    <property type="entry name" value="MFS_dom"/>
</dbReference>
<feature type="transmembrane region" description="Helical" evidence="7">
    <location>
        <begin position="296"/>
        <end position="316"/>
    </location>
</feature>
<evidence type="ECO:0000256" key="5">
    <source>
        <dbReference type="ARBA" id="ARBA00022989"/>
    </source>
</evidence>
<dbReference type="PANTHER" id="PTHR23517:SF3">
    <property type="entry name" value="INTEGRAL MEMBRANE TRANSPORT PROTEIN"/>
    <property type="match status" value="1"/>
</dbReference>
<dbReference type="PROSITE" id="PS50850">
    <property type="entry name" value="MFS"/>
    <property type="match status" value="1"/>
</dbReference>
<keyword evidence="10" id="KW-1185">Reference proteome</keyword>
<keyword evidence="5 7" id="KW-1133">Transmembrane helix</keyword>
<evidence type="ECO:0000313" key="10">
    <source>
        <dbReference type="Proteomes" id="UP001277761"/>
    </source>
</evidence>
<evidence type="ECO:0000259" key="8">
    <source>
        <dbReference type="PROSITE" id="PS50850"/>
    </source>
</evidence>
<feature type="transmembrane region" description="Helical" evidence="7">
    <location>
        <begin position="58"/>
        <end position="77"/>
    </location>
</feature>
<dbReference type="InterPro" id="IPR036259">
    <property type="entry name" value="MFS_trans_sf"/>
</dbReference>
<evidence type="ECO:0000313" key="9">
    <source>
        <dbReference type="EMBL" id="MDX8151567.1"/>
    </source>
</evidence>
<dbReference type="RefSeq" id="WP_319953722.1">
    <property type="nucleotide sequence ID" value="NZ_JAXAVX010000003.1"/>
</dbReference>
<feature type="domain" description="Major facilitator superfamily (MFS) profile" evidence="8">
    <location>
        <begin position="23"/>
        <end position="412"/>
    </location>
</feature>
<name>A0ABU4VIB5_9ACTN</name>
<gene>
    <name evidence="9" type="ORF">SK069_08195</name>
</gene>
<evidence type="ECO:0000256" key="7">
    <source>
        <dbReference type="SAM" id="Phobius"/>
    </source>
</evidence>
<sequence>MQAVSDMARDAGARLGGRRAWAMWGLAAAAYLVAFFHRMALGVAGLEATERLSIPEGALASLAALQLFIYLAMQIPAGLAADRLGPRRTLAIGLAIMAVGEALFAVSTSLAPALAGRALVGLGDALTFLNVLRIGHAWFPEHRQGLLAALTGVVGAVGQLVATIPLHLALDGVGWTPTFLAVAFLTGALVAMPLLLLHDRPPGRPAPRGDDHAPIGRTLRDAWARPATRHGFFLHLGAMGPFAIVGAVWGVPYMVASQGMSRATASTLLLGIVVALAVTGPIVGALVGGDARRRRASVLVPAVPAIGWGLLVLWPTPDVPDALLLAVLVATGAAAGGSMIAFEIARREAPAVSAGSATALVNCGGFSAAVLGAVVVGLLLGGDPSPATAQHAMAPVALIAAIGTAGCVIHARRGATRRRDPEAAIAASGSS</sequence>
<feature type="transmembrane region" description="Helical" evidence="7">
    <location>
        <begin position="322"/>
        <end position="345"/>
    </location>
</feature>
<keyword evidence="4 7" id="KW-0812">Transmembrane</keyword>
<dbReference type="Pfam" id="PF07690">
    <property type="entry name" value="MFS_1"/>
    <property type="match status" value="1"/>
</dbReference>
<comment type="subcellular location">
    <subcellularLocation>
        <location evidence="1">Cell membrane</location>
        <topology evidence="1">Multi-pass membrane protein</topology>
    </subcellularLocation>
</comment>
<feature type="transmembrane region" description="Helical" evidence="7">
    <location>
        <begin position="89"/>
        <end position="108"/>
    </location>
</feature>
<feature type="transmembrane region" description="Helical" evidence="7">
    <location>
        <begin position="268"/>
        <end position="289"/>
    </location>
</feature>
<dbReference type="PANTHER" id="PTHR23517">
    <property type="entry name" value="RESISTANCE PROTEIN MDTM, PUTATIVE-RELATED-RELATED"/>
    <property type="match status" value="1"/>
</dbReference>
<feature type="transmembrane region" description="Helical" evidence="7">
    <location>
        <begin position="392"/>
        <end position="411"/>
    </location>
</feature>
<keyword evidence="6 7" id="KW-0472">Membrane</keyword>
<reference evidence="9 10" key="1">
    <citation type="submission" date="2023-11" db="EMBL/GenBank/DDBJ databases">
        <authorList>
            <person name="Xu M."/>
            <person name="Jiang T."/>
        </authorList>
    </citation>
    <scope>NUCLEOTIDE SEQUENCE [LARGE SCALE GENOMIC DNA]</scope>
    <source>
        <strain evidence="9 10">SD</strain>
    </source>
</reference>
<keyword evidence="2" id="KW-0813">Transport</keyword>
<accession>A0ABU4VIB5</accession>
<dbReference type="InterPro" id="IPR011701">
    <property type="entry name" value="MFS"/>
</dbReference>